<dbReference type="SMART" id="SM00345">
    <property type="entry name" value="HTH_GNTR"/>
    <property type="match status" value="1"/>
</dbReference>
<dbReference type="CDD" id="cd07377">
    <property type="entry name" value="WHTH_GntR"/>
    <property type="match status" value="1"/>
</dbReference>
<dbReference type="AlphaFoldDB" id="A0A4V3WEM1"/>
<comment type="caution">
    <text evidence="5">The sequence shown here is derived from an EMBL/GenBank/DDBJ whole genome shotgun (WGS) entry which is preliminary data.</text>
</comment>
<dbReference type="SUPFAM" id="SSF46785">
    <property type="entry name" value="Winged helix' DNA-binding domain"/>
    <property type="match status" value="1"/>
</dbReference>
<dbReference type="Proteomes" id="UP000310636">
    <property type="component" value="Unassembled WGS sequence"/>
</dbReference>
<gene>
    <name evidence="5" type="ORF">E6C55_18910</name>
</gene>
<dbReference type="Pfam" id="PF00392">
    <property type="entry name" value="GntR"/>
    <property type="match status" value="1"/>
</dbReference>
<dbReference type="GO" id="GO:0003700">
    <property type="term" value="F:DNA-binding transcription factor activity"/>
    <property type="evidence" value="ECO:0007669"/>
    <property type="project" value="InterPro"/>
</dbReference>
<dbReference type="SUPFAM" id="SSF48008">
    <property type="entry name" value="GntR ligand-binding domain-like"/>
    <property type="match status" value="1"/>
</dbReference>
<dbReference type="InterPro" id="IPR000524">
    <property type="entry name" value="Tscrpt_reg_HTH_GntR"/>
</dbReference>
<evidence type="ECO:0000313" key="5">
    <source>
        <dbReference type="EMBL" id="THF76348.1"/>
    </source>
</evidence>
<evidence type="ECO:0000259" key="4">
    <source>
        <dbReference type="PROSITE" id="PS50949"/>
    </source>
</evidence>
<accession>A0A4V3WEM1</accession>
<dbReference type="PRINTS" id="PR00035">
    <property type="entry name" value="HTHGNTR"/>
</dbReference>
<keyword evidence="1" id="KW-0805">Transcription regulation</keyword>
<protein>
    <submittedName>
        <fullName evidence="5">FadR family transcriptional regulator</fullName>
    </submittedName>
</protein>
<keyword evidence="2" id="KW-0238">DNA-binding</keyword>
<dbReference type="PANTHER" id="PTHR43537:SF5">
    <property type="entry name" value="UXU OPERON TRANSCRIPTIONAL REGULATOR"/>
    <property type="match status" value="1"/>
</dbReference>
<dbReference type="InterPro" id="IPR036390">
    <property type="entry name" value="WH_DNA-bd_sf"/>
</dbReference>
<dbReference type="Gene3D" id="1.10.10.10">
    <property type="entry name" value="Winged helix-like DNA-binding domain superfamily/Winged helix DNA-binding domain"/>
    <property type="match status" value="1"/>
</dbReference>
<dbReference type="InterPro" id="IPR011711">
    <property type="entry name" value="GntR_C"/>
</dbReference>
<keyword evidence="6" id="KW-1185">Reference proteome</keyword>
<dbReference type="OrthoDB" id="214086at2"/>
<evidence type="ECO:0000256" key="3">
    <source>
        <dbReference type="ARBA" id="ARBA00023163"/>
    </source>
</evidence>
<reference evidence="5 6" key="1">
    <citation type="submission" date="2019-04" db="EMBL/GenBank/DDBJ databases">
        <title>Cohnella sp. nov. isolated from preserved vegetables.</title>
        <authorList>
            <person name="Lin S.-Y."/>
            <person name="Hung M.-H."/>
            <person name="Young C.-C."/>
        </authorList>
    </citation>
    <scope>NUCLEOTIDE SEQUENCE [LARGE SCALE GENOMIC DNA]</scope>
    <source>
        <strain evidence="5 6">CC-MHH1044</strain>
    </source>
</reference>
<evidence type="ECO:0000256" key="1">
    <source>
        <dbReference type="ARBA" id="ARBA00023015"/>
    </source>
</evidence>
<dbReference type="Gene3D" id="1.20.120.530">
    <property type="entry name" value="GntR ligand-binding domain-like"/>
    <property type="match status" value="1"/>
</dbReference>
<dbReference type="PANTHER" id="PTHR43537">
    <property type="entry name" value="TRANSCRIPTIONAL REGULATOR, GNTR FAMILY"/>
    <property type="match status" value="1"/>
</dbReference>
<feature type="domain" description="HTH gntR-type" evidence="4">
    <location>
        <begin position="19"/>
        <end position="87"/>
    </location>
</feature>
<evidence type="ECO:0000313" key="6">
    <source>
        <dbReference type="Proteomes" id="UP000310636"/>
    </source>
</evidence>
<organism evidence="5 6">
    <name type="scientific">Cohnella fermenti</name>
    <dbReference type="NCBI Taxonomy" id="2565925"/>
    <lineage>
        <taxon>Bacteria</taxon>
        <taxon>Bacillati</taxon>
        <taxon>Bacillota</taxon>
        <taxon>Bacilli</taxon>
        <taxon>Bacillales</taxon>
        <taxon>Paenibacillaceae</taxon>
        <taxon>Cohnella</taxon>
    </lineage>
</organism>
<dbReference type="EMBL" id="SSOB01000025">
    <property type="protein sequence ID" value="THF76348.1"/>
    <property type="molecule type" value="Genomic_DNA"/>
</dbReference>
<dbReference type="InterPro" id="IPR036388">
    <property type="entry name" value="WH-like_DNA-bd_sf"/>
</dbReference>
<keyword evidence="3" id="KW-0804">Transcription</keyword>
<sequence length="256" mass="28458">MYIIIFGGIVVAFRRVEARKGSELVLEQLKNMIETGDYAPGSKLPTVVELADSFEVGRSTIREALSGLKATGWITIRHGGGSYVSLELPAAEDAASLSFGKEKLQEVLEVRKFIEAGCAELAAERRSAEDLAALRDILERMGGALGDEAASDEADIRFHLRVAEASKNALLLSMMESMAGRLRESMKQSRRLWFFAERASAEQLLAEHRSIFEAIETRDGAAARDRMMKHLLKVEQVIERSERSGQDERDERGRTE</sequence>
<dbReference type="Pfam" id="PF07729">
    <property type="entry name" value="FCD"/>
    <property type="match status" value="1"/>
</dbReference>
<dbReference type="InterPro" id="IPR008920">
    <property type="entry name" value="TF_FadR/GntR_C"/>
</dbReference>
<dbReference type="SMART" id="SM00895">
    <property type="entry name" value="FCD"/>
    <property type="match status" value="1"/>
</dbReference>
<name>A0A4V3WEM1_9BACL</name>
<proteinExistence type="predicted"/>
<evidence type="ECO:0000256" key="2">
    <source>
        <dbReference type="ARBA" id="ARBA00023125"/>
    </source>
</evidence>
<dbReference type="GO" id="GO:0003677">
    <property type="term" value="F:DNA binding"/>
    <property type="evidence" value="ECO:0007669"/>
    <property type="project" value="UniProtKB-KW"/>
</dbReference>
<dbReference type="PROSITE" id="PS50949">
    <property type="entry name" value="HTH_GNTR"/>
    <property type="match status" value="1"/>
</dbReference>